<dbReference type="GO" id="GO:0016887">
    <property type="term" value="F:ATP hydrolysis activity"/>
    <property type="evidence" value="ECO:0007669"/>
    <property type="project" value="InterPro"/>
</dbReference>
<evidence type="ECO:0000256" key="5">
    <source>
        <dbReference type="ARBA" id="ARBA00022777"/>
    </source>
</evidence>
<dbReference type="InterPro" id="IPR020618">
    <property type="entry name" value="Adenyl_kinase_AK6"/>
</dbReference>
<keyword evidence="2" id="KW-0698">rRNA processing</keyword>
<proteinExistence type="predicted"/>
<keyword evidence="5 7" id="KW-0418">Kinase</keyword>
<evidence type="ECO:0000256" key="1">
    <source>
        <dbReference type="ARBA" id="ARBA00022517"/>
    </source>
</evidence>
<reference evidence="7" key="1">
    <citation type="journal article" date="2014" name="Genome Biol. Evol.">
        <title>Pangenome evidence for extensive interdomain horizontal transfer affecting lineage core and shell genes in uncultured planktonic thaumarchaeota and euryarchaeota.</title>
        <authorList>
            <person name="Deschamps P."/>
            <person name="Zivanovic Y."/>
            <person name="Moreira D."/>
            <person name="Rodriguez-Valera F."/>
            <person name="Lopez-Garcia P."/>
        </authorList>
    </citation>
    <scope>NUCLEOTIDE SEQUENCE</scope>
</reference>
<keyword evidence="3" id="KW-0808">Transferase</keyword>
<sequence>MTIEELAQSAGALGELDPSDGARPVDLDLLIEAIADSWESAPASSEIIDGHLSHHLPADAVVVLRCNPATLRERLSERGYSAEKIESNVEWELLGGAWNEREGDSPWSEFDTTTEDVDSVVKSILAWISDGFKPASPEGVIDWIARMDD</sequence>
<dbReference type="SUPFAM" id="SSF52540">
    <property type="entry name" value="P-loop containing nucleoside triphosphate hydrolases"/>
    <property type="match status" value="1"/>
</dbReference>
<evidence type="ECO:0000256" key="4">
    <source>
        <dbReference type="ARBA" id="ARBA00022741"/>
    </source>
</evidence>
<dbReference type="Pfam" id="PF13238">
    <property type="entry name" value="AAA_18"/>
    <property type="match status" value="1"/>
</dbReference>
<name>A0A075FIX1_9EURY</name>
<evidence type="ECO:0000256" key="3">
    <source>
        <dbReference type="ARBA" id="ARBA00022679"/>
    </source>
</evidence>
<dbReference type="GO" id="GO:0006364">
    <property type="term" value="P:rRNA processing"/>
    <property type="evidence" value="ECO:0007669"/>
    <property type="project" value="UniProtKB-KW"/>
</dbReference>
<organism evidence="7">
    <name type="scientific">uncultured marine group II/III euryarchaeote AD1000_113_C07</name>
    <dbReference type="NCBI Taxonomy" id="1457718"/>
    <lineage>
        <taxon>Archaea</taxon>
        <taxon>Methanobacteriati</taxon>
        <taxon>Methanobacteriota</taxon>
        <taxon>environmental samples</taxon>
    </lineage>
</organism>
<protein>
    <submittedName>
        <fullName evidence="7">Adenylate kinase</fullName>
    </submittedName>
</protein>
<dbReference type="PANTHER" id="PTHR12595:SF0">
    <property type="entry name" value="ADENYLATE KINASE ISOENZYME 6"/>
    <property type="match status" value="1"/>
</dbReference>
<dbReference type="PANTHER" id="PTHR12595">
    <property type="entry name" value="POS9-ACTIVATING FACTOR FAP7-RELATED"/>
    <property type="match status" value="1"/>
</dbReference>
<dbReference type="EMBL" id="KF900332">
    <property type="protein sequence ID" value="AIE91254.1"/>
    <property type="molecule type" value="Genomic_DNA"/>
</dbReference>
<dbReference type="InterPro" id="IPR027417">
    <property type="entry name" value="P-loop_NTPase"/>
</dbReference>
<evidence type="ECO:0000256" key="2">
    <source>
        <dbReference type="ARBA" id="ARBA00022552"/>
    </source>
</evidence>
<dbReference type="Gene3D" id="3.40.50.300">
    <property type="entry name" value="P-loop containing nucleotide triphosphate hydrolases"/>
    <property type="match status" value="1"/>
</dbReference>
<dbReference type="AlphaFoldDB" id="A0A075FIX1"/>
<dbReference type="GO" id="GO:0004017">
    <property type="term" value="F:AMP kinase activity"/>
    <property type="evidence" value="ECO:0007669"/>
    <property type="project" value="InterPro"/>
</dbReference>
<keyword evidence="4" id="KW-0547">Nucleotide-binding</keyword>
<keyword evidence="6" id="KW-0067">ATP-binding</keyword>
<keyword evidence="1" id="KW-0690">Ribosome biogenesis</keyword>
<evidence type="ECO:0000256" key="6">
    <source>
        <dbReference type="ARBA" id="ARBA00022840"/>
    </source>
</evidence>
<dbReference type="GO" id="GO:0005524">
    <property type="term" value="F:ATP binding"/>
    <property type="evidence" value="ECO:0007669"/>
    <property type="project" value="UniProtKB-KW"/>
</dbReference>
<accession>A0A075FIX1</accession>
<evidence type="ECO:0000313" key="7">
    <source>
        <dbReference type="EMBL" id="AIE91254.1"/>
    </source>
</evidence>